<dbReference type="GeneID" id="42178512"/>
<dbReference type="EMBL" id="CP039375">
    <property type="protein sequence ID" value="QCD65252.1"/>
    <property type="molecule type" value="Genomic_DNA"/>
</dbReference>
<reference evidence="1 2" key="1">
    <citation type="submission" date="2019-04" db="EMBL/GenBank/DDBJ databases">
        <title>Complete genome sequence of Arthrobacter sp. ZXY-2 associated with effective atrazine degradation and salt adaptation.</title>
        <authorList>
            <person name="Zhao X."/>
        </authorList>
    </citation>
    <scope>NUCLEOTIDE SEQUENCE [LARGE SCALE GENOMIC DNA]</scope>
    <source>
        <strain evidence="2">ZP60</strain>
    </source>
</reference>
<organism evidence="1 2">
    <name type="scientific">Halomicrobium mukohataei</name>
    <dbReference type="NCBI Taxonomy" id="57705"/>
    <lineage>
        <taxon>Archaea</taxon>
        <taxon>Methanobacteriati</taxon>
        <taxon>Methanobacteriota</taxon>
        <taxon>Stenosarchaea group</taxon>
        <taxon>Halobacteria</taxon>
        <taxon>Halobacteriales</taxon>
        <taxon>Haloarculaceae</taxon>
        <taxon>Halomicrobium</taxon>
    </lineage>
</organism>
<gene>
    <name evidence="1" type="ORF">E5139_06210</name>
</gene>
<reference evidence="1 2" key="2">
    <citation type="submission" date="2019-04" db="EMBL/GenBank/DDBJ databases">
        <authorList>
            <person name="Yang S."/>
            <person name="Wei W."/>
        </authorList>
    </citation>
    <scope>NUCLEOTIDE SEQUENCE [LARGE SCALE GENOMIC DNA]</scope>
    <source>
        <strain evidence="2">ZP60</strain>
    </source>
</reference>
<evidence type="ECO:0000313" key="2">
    <source>
        <dbReference type="Proteomes" id="UP000297053"/>
    </source>
</evidence>
<sequence length="204" mass="21463">MDADTFVERVRADSATKLDRLGSEKVLLAATDATLEPAAVRATLSGREAGRRAVFDAWAGETDGPAADAFERASERAATRHGTLSAELDESPTETAWPVVEHLRGLGADAERAGALVATGLVGDRTALQAINFFVNEGDDATADACRTVRSSYGEDADDGAALVVELGAQPDRAQRAAAETIAVAYEDYARRLDAMGLDPRPVC</sequence>
<protein>
    <submittedName>
        <fullName evidence="1">Transcription antitermination protein</fullName>
    </submittedName>
</protein>
<dbReference type="Proteomes" id="UP000297053">
    <property type="component" value="Chromosome"/>
</dbReference>
<proteinExistence type="predicted"/>
<accession>A0A4D6KDA6</accession>
<dbReference type="KEGG" id="halz:E5139_06210"/>
<name>A0A4D6KDA6_9EURY</name>
<dbReference type="AlphaFoldDB" id="A0A4D6KDA6"/>
<evidence type="ECO:0000313" key="1">
    <source>
        <dbReference type="EMBL" id="QCD65252.1"/>
    </source>
</evidence>
<dbReference type="RefSeq" id="WP_015761591.1">
    <property type="nucleotide sequence ID" value="NZ_CP039375.1"/>
</dbReference>